<gene>
    <name evidence="1" type="ORF">LTR37_005770</name>
</gene>
<dbReference type="EMBL" id="JAUTXU010000037">
    <property type="protein sequence ID" value="KAK3717381.1"/>
    <property type="molecule type" value="Genomic_DNA"/>
</dbReference>
<organism evidence="1 2">
    <name type="scientific">Vermiconidia calcicola</name>
    <dbReference type="NCBI Taxonomy" id="1690605"/>
    <lineage>
        <taxon>Eukaryota</taxon>
        <taxon>Fungi</taxon>
        <taxon>Dikarya</taxon>
        <taxon>Ascomycota</taxon>
        <taxon>Pezizomycotina</taxon>
        <taxon>Dothideomycetes</taxon>
        <taxon>Dothideomycetidae</taxon>
        <taxon>Mycosphaerellales</taxon>
        <taxon>Extremaceae</taxon>
        <taxon>Vermiconidia</taxon>
    </lineage>
</organism>
<proteinExistence type="predicted"/>
<accession>A0ACC3NJL1</accession>
<keyword evidence="2" id="KW-1185">Reference proteome</keyword>
<dbReference type="Proteomes" id="UP001281147">
    <property type="component" value="Unassembled WGS sequence"/>
</dbReference>
<evidence type="ECO:0000313" key="2">
    <source>
        <dbReference type="Proteomes" id="UP001281147"/>
    </source>
</evidence>
<sequence>MSANKHTQHLCSTCSKIDFLALRRGEEYVGSNTAQRLRESALTCALCNLLRLAINQNTVKQPGNDAENEYYREHLTADPFVFRRVNMGTLDDGYIEEEYAETRKSFASGSTLDPLREIEVEIPTVIGIDIVRMALYAPIDSKISHAGIVQGMGPINNSGSSEALQKVKSWLHDCIHQHAMCRLDDKTKRPEAPDVVLPRRLIDLNVDGTEGCRLIASAGLDSKCKATYAALSHCWGSFQPLSTRGKNIKDHLADSRWNWLPRTFQDAIIVCRSLSIRYLWIDSLCIHQDDDDDWRQESARMGSIYLGAYITIAATGAPNATAGLFLSRSIEPSPVSLPLQFGERDDVGFVYAALHPEELHRGIESAVLTALSTSGLGLLRNGYYHVV</sequence>
<comment type="caution">
    <text evidence="1">The sequence shown here is derived from an EMBL/GenBank/DDBJ whole genome shotgun (WGS) entry which is preliminary data.</text>
</comment>
<reference evidence="1" key="1">
    <citation type="submission" date="2023-07" db="EMBL/GenBank/DDBJ databases">
        <title>Black Yeasts Isolated from many extreme environments.</title>
        <authorList>
            <person name="Coleine C."/>
            <person name="Stajich J.E."/>
            <person name="Selbmann L."/>
        </authorList>
    </citation>
    <scope>NUCLEOTIDE SEQUENCE</scope>
    <source>
        <strain evidence="1">CCFEE 5714</strain>
    </source>
</reference>
<name>A0ACC3NJL1_9PEZI</name>
<protein>
    <submittedName>
        <fullName evidence="1">Uncharacterized protein</fullName>
    </submittedName>
</protein>
<evidence type="ECO:0000313" key="1">
    <source>
        <dbReference type="EMBL" id="KAK3717381.1"/>
    </source>
</evidence>